<keyword evidence="4" id="KW-0479">Metal-binding</keyword>
<dbReference type="PANTHER" id="PTHR10357:SF219">
    <property type="entry name" value="MALTOSE ALPHA-D-GLUCOSYLTRANSFERASE"/>
    <property type="match status" value="1"/>
</dbReference>
<dbReference type="InterPro" id="IPR017853">
    <property type="entry name" value="GH"/>
</dbReference>
<dbReference type="Gene3D" id="2.60.40.1180">
    <property type="entry name" value="Golgi alpha-mannosidase II"/>
    <property type="match status" value="1"/>
</dbReference>
<evidence type="ECO:0000256" key="6">
    <source>
        <dbReference type="ARBA" id="ARBA00023235"/>
    </source>
</evidence>
<feature type="region of interest" description="Disordered" evidence="8">
    <location>
        <begin position="1"/>
        <end position="29"/>
    </location>
</feature>
<dbReference type="PANTHER" id="PTHR10357">
    <property type="entry name" value="ALPHA-AMYLASE FAMILY MEMBER"/>
    <property type="match status" value="1"/>
</dbReference>
<dbReference type="Pfam" id="PF00128">
    <property type="entry name" value="Alpha-amylase"/>
    <property type="match status" value="2"/>
</dbReference>
<dbReference type="InterPro" id="IPR013780">
    <property type="entry name" value="Glyco_hydro_b"/>
</dbReference>
<evidence type="ECO:0000313" key="11">
    <source>
        <dbReference type="Proteomes" id="UP000654947"/>
    </source>
</evidence>
<keyword evidence="11" id="KW-1185">Reference proteome</keyword>
<feature type="region of interest" description="Disordered" evidence="8">
    <location>
        <begin position="584"/>
        <end position="617"/>
    </location>
</feature>
<evidence type="ECO:0000256" key="4">
    <source>
        <dbReference type="ARBA" id="ARBA00022723"/>
    </source>
</evidence>
<dbReference type="Gene3D" id="3.20.20.80">
    <property type="entry name" value="Glycosidases"/>
    <property type="match status" value="1"/>
</dbReference>
<evidence type="ECO:0000256" key="2">
    <source>
        <dbReference type="ARBA" id="ARBA00005496"/>
    </source>
</evidence>
<dbReference type="EMBL" id="BMXL01000006">
    <property type="protein sequence ID" value="GHD22619.1"/>
    <property type="molecule type" value="Genomic_DNA"/>
</dbReference>
<dbReference type="NCBIfam" id="TIGR02456">
    <property type="entry name" value="treS_nterm"/>
    <property type="match status" value="1"/>
</dbReference>
<comment type="caution">
    <text evidence="10">The sequence shown here is derived from an EMBL/GenBank/DDBJ whole genome shotgun (WGS) entry which is preliminary data.</text>
</comment>
<feature type="compositionally biased region" description="Low complexity" evidence="8">
    <location>
        <begin position="1"/>
        <end position="20"/>
    </location>
</feature>
<evidence type="ECO:0000256" key="5">
    <source>
        <dbReference type="ARBA" id="ARBA00022837"/>
    </source>
</evidence>
<name>A0A918XAQ0_9ACTN</name>
<dbReference type="Pfam" id="PF16657">
    <property type="entry name" value="Malt_amylase_C"/>
    <property type="match status" value="1"/>
</dbReference>
<accession>A0A918XAQ0</accession>
<evidence type="ECO:0000256" key="3">
    <source>
        <dbReference type="ARBA" id="ARBA00012619"/>
    </source>
</evidence>
<dbReference type="InterPro" id="IPR012810">
    <property type="entry name" value="TreS/a-amylase_N"/>
</dbReference>
<feature type="domain" description="Glycosyl hydrolase family 13 catalytic" evidence="9">
    <location>
        <begin position="47"/>
        <end position="449"/>
    </location>
</feature>
<dbReference type="SUPFAM" id="SSF51445">
    <property type="entry name" value="(Trans)glycosidases"/>
    <property type="match status" value="1"/>
</dbReference>
<feature type="compositionally biased region" description="Low complexity" evidence="8">
    <location>
        <begin position="596"/>
        <end position="605"/>
    </location>
</feature>
<evidence type="ECO:0000313" key="10">
    <source>
        <dbReference type="EMBL" id="GHD22619.1"/>
    </source>
</evidence>
<dbReference type="SMART" id="SM00642">
    <property type="entry name" value="Aamy"/>
    <property type="match status" value="1"/>
</dbReference>
<proteinExistence type="inferred from homology"/>
<keyword evidence="6" id="KW-0413">Isomerase</keyword>
<reference evidence="10 11" key="1">
    <citation type="journal article" date="2014" name="Int. J. Syst. Evol. Microbiol.">
        <title>Complete genome sequence of Corynebacterium casei LMG S-19264T (=DSM 44701T), isolated from a smear-ripened cheese.</title>
        <authorList>
            <consortium name="US DOE Joint Genome Institute (JGI-PGF)"/>
            <person name="Walter F."/>
            <person name="Albersmeier A."/>
            <person name="Kalinowski J."/>
            <person name="Ruckert C."/>
        </authorList>
    </citation>
    <scope>NUCLEOTIDE SEQUENCE [LARGE SCALE GENOMIC DNA]</scope>
    <source>
        <strain evidence="10 11">KCTC 19473</strain>
    </source>
</reference>
<dbReference type="InterPro" id="IPR045857">
    <property type="entry name" value="O16G_dom_2"/>
</dbReference>
<comment type="similarity">
    <text evidence="2">Belongs to the glycosyl hydrolase 13 family. TreS subfamily.</text>
</comment>
<dbReference type="EC" id="5.4.99.16" evidence="3"/>
<dbReference type="Proteomes" id="UP000654947">
    <property type="component" value="Unassembled WGS sequence"/>
</dbReference>
<dbReference type="CDD" id="cd11334">
    <property type="entry name" value="AmyAc_TreS"/>
    <property type="match status" value="1"/>
</dbReference>
<evidence type="ECO:0000256" key="7">
    <source>
        <dbReference type="ARBA" id="ARBA00031378"/>
    </source>
</evidence>
<evidence type="ECO:0000259" key="9">
    <source>
        <dbReference type="SMART" id="SM00642"/>
    </source>
</evidence>
<dbReference type="SUPFAM" id="SSF51011">
    <property type="entry name" value="Glycosyl hydrolase domain"/>
    <property type="match status" value="1"/>
</dbReference>
<evidence type="ECO:0000256" key="8">
    <source>
        <dbReference type="SAM" id="MobiDB-lite"/>
    </source>
</evidence>
<comment type="catalytic activity">
    <reaction evidence="1">
        <text>D-maltose = alpha,alpha-trehalose</text>
        <dbReference type="Rhea" id="RHEA:15145"/>
        <dbReference type="ChEBI" id="CHEBI:16551"/>
        <dbReference type="ChEBI" id="CHEBI:17306"/>
        <dbReference type="EC" id="5.4.99.16"/>
    </reaction>
</comment>
<dbReference type="GO" id="GO:0046872">
    <property type="term" value="F:metal ion binding"/>
    <property type="evidence" value="ECO:0007669"/>
    <property type="project" value="UniProtKB-KW"/>
</dbReference>
<dbReference type="InterPro" id="IPR032091">
    <property type="entry name" value="Malt_amylase-like_C"/>
</dbReference>
<sequence length="617" mass="70206">MSKDAPGPGHHTGHGPLAPATGSATGPLMSSGGSSDPYWYKHAVFYEVLARGFFDSNGDGTGDLAGLTSKLDYLQWLGIDCVWLLPMYESPLKDGGYDISDYFKILPEFGRTSDFVELLDEAHRRGIRVITDLVMNHTSDQHPWFQASREDPEGPYGDFYVWSDTPDRYEEARIIFVDTETSNWSWDEVRGQYYWHRFFSHQPDLNYENPKVQEAILEVLRYWLDLGIDGFRLDAVPYLYEREGTDCENLKETHEFLKQVRAEVDRLYPDRVLLSEANQWPADVVDYFGDHESGGDECHMNFHFPLMPRMFMAVRQERRFPISEILAQTPEIPENCQWAIFLRNHDELTLEMVTDEERDYMYAEYAKEPRMRANVGIRRRLAPLLDNDRDQIELFHALLLSLPGSPVLYYGDEIGMGDNIWLGDRDAVRTPMQWSSDRNAGFSKSDPGRLYLPLVLDPIYGYQAVNVEAQVDNPGSLLHWTRRMIQIRKRHPVFGTGAYSELDATNPSVLAFLREDGDDRMLCVNNLSKYPQPVELDLSRHAGVSPVECVGGARFPEVGELPYLLTLPGHGFYWFQLPPLPSEEATRSEAGGLPGYGLPAAGASARSSQESGPVRHV</sequence>
<dbReference type="InterPro" id="IPR006047">
    <property type="entry name" value="GH13_cat_dom"/>
</dbReference>
<protein>
    <recommendedName>
        <fullName evidence="3">maltose alpha-D-glucosyltransferase</fullName>
        <ecNumber evidence="3">5.4.99.16</ecNumber>
    </recommendedName>
    <alternativeName>
        <fullName evidence="7">Maltose alpha-D-glucosyltransferase</fullName>
    </alternativeName>
</protein>
<gene>
    <name evidence="10" type="ORF">GCM10007147_17110</name>
</gene>
<keyword evidence="5" id="KW-0106">Calcium</keyword>
<organism evidence="10 11">
    <name type="scientific">Nocardiopsis kunsanensis</name>
    <dbReference type="NCBI Taxonomy" id="141693"/>
    <lineage>
        <taxon>Bacteria</taxon>
        <taxon>Bacillati</taxon>
        <taxon>Actinomycetota</taxon>
        <taxon>Actinomycetes</taxon>
        <taxon>Streptosporangiales</taxon>
        <taxon>Nocardiopsidaceae</taxon>
        <taxon>Nocardiopsis</taxon>
    </lineage>
</organism>
<dbReference type="GO" id="GO:0047471">
    <property type="term" value="F:maltose alpha-D-glucosyltransferase activity"/>
    <property type="evidence" value="ECO:0007669"/>
    <property type="project" value="UniProtKB-EC"/>
</dbReference>
<dbReference type="AlphaFoldDB" id="A0A918XAQ0"/>
<dbReference type="Gene3D" id="3.90.400.10">
    <property type="entry name" value="Oligo-1,6-glucosidase, Domain 2"/>
    <property type="match status" value="1"/>
</dbReference>
<dbReference type="RefSeq" id="WP_193517698.1">
    <property type="nucleotide sequence ID" value="NZ_BMXL01000006.1"/>
</dbReference>
<dbReference type="GO" id="GO:0005975">
    <property type="term" value="P:carbohydrate metabolic process"/>
    <property type="evidence" value="ECO:0007669"/>
    <property type="project" value="InterPro"/>
</dbReference>
<dbReference type="FunFam" id="3.20.20.80:FF:000055">
    <property type="entry name" value="Trehalose synthase"/>
    <property type="match status" value="1"/>
</dbReference>
<evidence type="ECO:0000256" key="1">
    <source>
        <dbReference type="ARBA" id="ARBA00001595"/>
    </source>
</evidence>